<name>A0ABD5VXD1_9EURY</name>
<keyword evidence="1" id="KW-0472">Membrane</keyword>
<feature type="transmembrane region" description="Helical" evidence="1">
    <location>
        <begin position="30"/>
        <end position="51"/>
    </location>
</feature>
<evidence type="ECO:0000313" key="2">
    <source>
        <dbReference type="EMBL" id="MFC7057875.1"/>
    </source>
</evidence>
<dbReference type="GeneID" id="76629817"/>
<protein>
    <submittedName>
        <fullName evidence="2">Uncharacterized protein</fullName>
    </submittedName>
</protein>
<accession>A0ABD5VXD1</accession>
<proteinExistence type="predicted"/>
<evidence type="ECO:0000313" key="3">
    <source>
        <dbReference type="Proteomes" id="UP001596445"/>
    </source>
</evidence>
<dbReference type="AlphaFoldDB" id="A0ABD5VXD1"/>
<sequence>MSAISKLIDSIIDMPGEFADVAAQGPAEGLLLAFGALFVVVPSLALGYLALGAGIDLLTPSKIEIQHP</sequence>
<keyword evidence="1" id="KW-0812">Transmembrane</keyword>
<keyword evidence="3" id="KW-1185">Reference proteome</keyword>
<reference evidence="2 3" key="1">
    <citation type="journal article" date="2019" name="Int. J. Syst. Evol. Microbiol.">
        <title>The Global Catalogue of Microorganisms (GCM) 10K type strain sequencing project: providing services to taxonomists for standard genome sequencing and annotation.</title>
        <authorList>
            <consortium name="The Broad Institute Genomics Platform"/>
            <consortium name="The Broad Institute Genome Sequencing Center for Infectious Disease"/>
            <person name="Wu L."/>
            <person name="Ma J."/>
        </authorList>
    </citation>
    <scope>NUCLEOTIDE SEQUENCE [LARGE SCALE GENOMIC DNA]</scope>
    <source>
        <strain evidence="2 3">JCM 30072</strain>
    </source>
</reference>
<gene>
    <name evidence="2" type="ORF">ACFQQG_06470</name>
</gene>
<organism evidence="2 3">
    <name type="scientific">Halovenus salina</name>
    <dbReference type="NCBI Taxonomy" id="1510225"/>
    <lineage>
        <taxon>Archaea</taxon>
        <taxon>Methanobacteriati</taxon>
        <taxon>Methanobacteriota</taxon>
        <taxon>Stenosarchaea group</taxon>
        <taxon>Halobacteria</taxon>
        <taxon>Halobacteriales</taxon>
        <taxon>Haloarculaceae</taxon>
        <taxon>Halovenus</taxon>
    </lineage>
</organism>
<dbReference type="Proteomes" id="UP001596445">
    <property type="component" value="Unassembled WGS sequence"/>
</dbReference>
<dbReference type="Pfam" id="PF26067">
    <property type="entry name" value="DUF8024"/>
    <property type="match status" value="1"/>
</dbReference>
<evidence type="ECO:0000256" key="1">
    <source>
        <dbReference type="SAM" id="Phobius"/>
    </source>
</evidence>
<dbReference type="EMBL" id="JBHSZI010000001">
    <property type="protein sequence ID" value="MFC7057875.1"/>
    <property type="molecule type" value="Genomic_DNA"/>
</dbReference>
<keyword evidence="1" id="KW-1133">Transmembrane helix</keyword>
<comment type="caution">
    <text evidence="2">The sequence shown here is derived from an EMBL/GenBank/DDBJ whole genome shotgun (WGS) entry which is preliminary data.</text>
</comment>
<dbReference type="RefSeq" id="WP_267163677.1">
    <property type="nucleotide sequence ID" value="NZ_CP112972.1"/>
</dbReference>
<dbReference type="InterPro" id="IPR058337">
    <property type="entry name" value="DUF8024"/>
</dbReference>